<evidence type="ECO:0000256" key="2">
    <source>
        <dbReference type="ARBA" id="ARBA00004533"/>
    </source>
</evidence>
<evidence type="ECO:0000256" key="3">
    <source>
        <dbReference type="ARBA" id="ARBA00022448"/>
    </source>
</evidence>
<dbReference type="InterPro" id="IPR003593">
    <property type="entry name" value="AAA+_ATPase"/>
</dbReference>
<dbReference type="SUPFAM" id="SSF52540">
    <property type="entry name" value="P-loop containing nucleoside triphosphate hydrolases"/>
    <property type="match status" value="2"/>
</dbReference>
<keyword evidence="6" id="KW-0677">Repeat</keyword>
<dbReference type="PANTHER" id="PTHR43790:SF3">
    <property type="entry name" value="D-ALLOSE IMPORT ATP-BINDING PROTEIN ALSA-RELATED"/>
    <property type="match status" value="1"/>
</dbReference>
<dbReference type="EMBL" id="FWDM01000007">
    <property type="protein sequence ID" value="SLM10693.1"/>
    <property type="molecule type" value="Genomic_DNA"/>
</dbReference>
<dbReference type="CDD" id="cd03215">
    <property type="entry name" value="ABC_Carb_Monos_II"/>
    <property type="match status" value="1"/>
</dbReference>
<keyword evidence="8 12" id="KW-0067">ATP-binding</keyword>
<evidence type="ECO:0000256" key="6">
    <source>
        <dbReference type="ARBA" id="ARBA00022737"/>
    </source>
</evidence>
<dbReference type="Pfam" id="PF00005">
    <property type="entry name" value="ABC_tran"/>
    <property type="match status" value="2"/>
</dbReference>
<dbReference type="GO" id="GO:0015749">
    <property type="term" value="P:monosaccharide transmembrane transport"/>
    <property type="evidence" value="ECO:0007669"/>
    <property type="project" value="UniProtKB-ARBA"/>
</dbReference>
<dbReference type="SMART" id="SM00382">
    <property type="entry name" value="AAA"/>
    <property type="match status" value="2"/>
</dbReference>
<comment type="subcellular location">
    <subcellularLocation>
        <location evidence="2">Cell inner membrane</location>
    </subcellularLocation>
    <subcellularLocation>
        <location evidence="1">Cell membrane</location>
        <topology evidence="1">Peripheral membrane protein</topology>
    </subcellularLocation>
</comment>
<keyword evidence="7" id="KW-0547">Nucleotide-binding</keyword>
<gene>
    <name evidence="12" type="primary">rbsA</name>
    <name evidence="12" type="ORF">SPIROBIBN47_150089</name>
</gene>
<organism evidence="12">
    <name type="scientific">uncultured spirochete</name>
    <dbReference type="NCBI Taxonomy" id="156406"/>
    <lineage>
        <taxon>Bacteria</taxon>
        <taxon>Pseudomonadati</taxon>
        <taxon>Spirochaetota</taxon>
        <taxon>Spirochaetia</taxon>
        <taxon>Spirochaetales</taxon>
        <taxon>environmental samples</taxon>
    </lineage>
</organism>
<dbReference type="InterPro" id="IPR017871">
    <property type="entry name" value="ABC_transporter-like_CS"/>
</dbReference>
<evidence type="ECO:0000313" key="12">
    <source>
        <dbReference type="EMBL" id="SLM10693.1"/>
    </source>
</evidence>
<keyword evidence="10" id="KW-0472">Membrane</keyword>
<evidence type="ECO:0000259" key="11">
    <source>
        <dbReference type="PROSITE" id="PS50893"/>
    </source>
</evidence>
<evidence type="ECO:0000256" key="10">
    <source>
        <dbReference type="ARBA" id="ARBA00023136"/>
    </source>
</evidence>
<keyword evidence="4" id="KW-1003">Cell membrane</keyword>
<accession>A0A3P3XG33</accession>
<dbReference type="AlphaFoldDB" id="A0A3P3XG33"/>
<dbReference type="Gene3D" id="3.40.50.300">
    <property type="entry name" value="P-loop containing nucleotide triphosphate hydrolases"/>
    <property type="match status" value="2"/>
</dbReference>
<dbReference type="GO" id="GO:0005524">
    <property type="term" value="F:ATP binding"/>
    <property type="evidence" value="ECO:0007669"/>
    <property type="project" value="UniProtKB-KW"/>
</dbReference>
<dbReference type="InterPro" id="IPR050107">
    <property type="entry name" value="ABC_carbohydrate_import_ATPase"/>
</dbReference>
<dbReference type="PANTHER" id="PTHR43790">
    <property type="entry name" value="CARBOHYDRATE TRANSPORT ATP-BINDING PROTEIN MG119-RELATED"/>
    <property type="match status" value="1"/>
</dbReference>
<dbReference type="InterPro" id="IPR027417">
    <property type="entry name" value="P-loop_NTPase"/>
</dbReference>
<feature type="domain" description="ABC transporter" evidence="11">
    <location>
        <begin position="254"/>
        <end position="499"/>
    </location>
</feature>
<dbReference type="FunFam" id="3.40.50.300:FF:000126">
    <property type="entry name" value="Galactose/methyl galactoside import ATP-binding protein MglA"/>
    <property type="match status" value="1"/>
</dbReference>
<evidence type="ECO:0000256" key="1">
    <source>
        <dbReference type="ARBA" id="ARBA00004202"/>
    </source>
</evidence>
<sequence length="505" mass="56178">MAEPIIVVRNLSKAFPGVQALKDVQFDLYPGEVHTLVGENGAGKSTLMKILSGVYQRDTGEILINGKPAEIHNPRAAQKLGISIIHQELNLMNHLTAAQNIYIGREPRKPGGFVLDEKALNAQARKLFETLRMDFDPRVKVGELTIAKQQMVEIVKALSFNARVLIMDEPTAALNETEVEELFDIIRHLRSQGVGIIYISHRMDELFRISDRITVLRDGQYMGTFRASETNLDQIIPLMVGRKIDETARRIPEGKLGEVVLEVRNLNRGRLVRNVSFNVRKGEILGFAGLMGAGRTETARAVFGADPIDSGEIIVKGKKVVIRHPRDAVRHGIGYLSEDRKRYGLAVGMDVLDNICMTDLPTFMNAMGVLRPKKMQAAAEKQVETLSIKTPSLMQKVKFLSGGNQQKVVVAKWLVKNCDVLFFDEPTRGIDVGAKQEIYLLLNKLASLGKAVVMISSELPEILRMSDRIIVMCEGRITGELDGARATEEEIMKLATQRETMVKTA</sequence>
<keyword evidence="5" id="KW-0762">Sugar transport</keyword>
<keyword evidence="9" id="KW-1278">Translocase</keyword>
<name>A0A3P3XG33_9SPIR</name>
<evidence type="ECO:0000256" key="4">
    <source>
        <dbReference type="ARBA" id="ARBA00022475"/>
    </source>
</evidence>
<feature type="domain" description="ABC transporter" evidence="11">
    <location>
        <begin position="6"/>
        <end position="243"/>
    </location>
</feature>
<evidence type="ECO:0000256" key="7">
    <source>
        <dbReference type="ARBA" id="ARBA00022741"/>
    </source>
</evidence>
<evidence type="ECO:0000256" key="8">
    <source>
        <dbReference type="ARBA" id="ARBA00022840"/>
    </source>
</evidence>
<dbReference type="PROSITE" id="PS00211">
    <property type="entry name" value="ABC_TRANSPORTER_1"/>
    <property type="match status" value="1"/>
</dbReference>
<evidence type="ECO:0000256" key="9">
    <source>
        <dbReference type="ARBA" id="ARBA00022967"/>
    </source>
</evidence>
<dbReference type="CDD" id="cd03216">
    <property type="entry name" value="ABC_Carb_Monos_I"/>
    <property type="match status" value="1"/>
</dbReference>
<dbReference type="FunFam" id="3.40.50.300:FF:000127">
    <property type="entry name" value="Ribose import ATP-binding protein RbsA"/>
    <property type="match status" value="1"/>
</dbReference>
<dbReference type="PROSITE" id="PS50893">
    <property type="entry name" value="ABC_TRANSPORTER_2"/>
    <property type="match status" value="2"/>
</dbReference>
<dbReference type="GO" id="GO:0016887">
    <property type="term" value="F:ATP hydrolysis activity"/>
    <property type="evidence" value="ECO:0007669"/>
    <property type="project" value="InterPro"/>
</dbReference>
<dbReference type="GO" id="GO:0005886">
    <property type="term" value="C:plasma membrane"/>
    <property type="evidence" value="ECO:0007669"/>
    <property type="project" value="UniProtKB-SubCell"/>
</dbReference>
<proteinExistence type="predicted"/>
<dbReference type="InterPro" id="IPR003439">
    <property type="entry name" value="ABC_transporter-like_ATP-bd"/>
</dbReference>
<keyword evidence="3" id="KW-0813">Transport</keyword>
<evidence type="ECO:0000256" key="5">
    <source>
        <dbReference type="ARBA" id="ARBA00022597"/>
    </source>
</evidence>
<protein>
    <submittedName>
        <fullName evidence="12">Fused D-ribose transporter subunits of ABC superfamily: ATP-binding components</fullName>
    </submittedName>
</protein>
<reference evidence="12" key="1">
    <citation type="submission" date="2017-02" db="EMBL/GenBank/DDBJ databases">
        <authorList>
            <person name="Regsiter A."/>
            <person name="William W."/>
        </authorList>
    </citation>
    <scope>NUCLEOTIDE SEQUENCE</scope>
    <source>
        <strain evidence="12">Bib</strain>
    </source>
</reference>